<feature type="region of interest" description="Disordered" evidence="1">
    <location>
        <begin position="938"/>
        <end position="1031"/>
    </location>
</feature>
<evidence type="ECO:0000313" key="3">
    <source>
        <dbReference type="EMBL" id="KAJ7212699.1"/>
    </source>
</evidence>
<feature type="region of interest" description="Disordered" evidence="1">
    <location>
        <begin position="1"/>
        <end position="50"/>
    </location>
</feature>
<feature type="region of interest" description="Disordered" evidence="1">
    <location>
        <begin position="669"/>
        <end position="688"/>
    </location>
</feature>
<feature type="region of interest" description="Disordered" evidence="1">
    <location>
        <begin position="122"/>
        <end position="146"/>
    </location>
</feature>
<feature type="compositionally biased region" description="Acidic residues" evidence="1">
    <location>
        <begin position="946"/>
        <end position="964"/>
    </location>
</feature>
<evidence type="ECO:0000259" key="2">
    <source>
        <dbReference type="Pfam" id="PF20231"/>
    </source>
</evidence>
<organism evidence="3 4">
    <name type="scientific">Mycena pura</name>
    <dbReference type="NCBI Taxonomy" id="153505"/>
    <lineage>
        <taxon>Eukaryota</taxon>
        <taxon>Fungi</taxon>
        <taxon>Dikarya</taxon>
        <taxon>Basidiomycota</taxon>
        <taxon>Agaricomycotina</taxon>
        <taxon>Agaricomycetes</taxon>
        <taxon>Agaricomycetidae</taxon>
        <taxon>Agaricales</taxon>
        <taxon>Marasmiineae</taxon>
        <taxon>Mycenaceae</taxon>
        <taxon>Mycena</taxon>
    </lineage>
</organism>
<accession>A0AAD6VH68</accession>
<protein>
    <recommendedName>
        <fullName evidence="2">DUF6589 domain-containing protein</fullName>
    </recommendedName>
</protein>
<dbReference type="AlphaFoldDB" id="A0AAD6VH68"/>
<proteinExistence type="predicted"/>
<gene>
    <name evidence="3" type="ORF">GGX14DRAFT_519465</name>
</gene>
<evidence type="ECO:0000256" key="1">
    <source>
        <dbReference type="SAM" id="MobiDB-lite"/>
    </source>
</evidence>
<name>A0AAD6VH68_9AGAR</name>
<dbReference type="Pfam" id="PF20231">
    <property type="entry name" value="DUF6589"/>
    <property type="match status" value="1"/>
</dbReference>
<keyword evidence="4" id="KW-1185">Reference proteome</keyword>
<dbReference type="InterPro" id="IPR046496">
    <property type="entry name" value="DUF6589"/>
</dbReference>
<feature type="compositionally biased region" description="Low complexity" evidence="1">
    <location>
        <begin position="29"/>
        <end position="44"/>
    </location>
</feature>
<sequence length="1031" mass="117170">MFYTAAKLPQKKQTPQRRPLAPLPLTTASTPSQRPTSTPSTQPRLRQPKKTEWKKIDSILETITKDFRSLGHFLEVLFYNRISGVPDPRTTRHVRVAAAFLGGESNVTMGTIINLLYNHRQSRAPKDSPEDSMDFSPPDTTSPRDIACARPSLSTWALQIVGQELRRQIGELTQNDPTDSSDITQLRASTNGRANNVRLATWDNFGRLSIPRIASTYKRRARAVWYATECMGAPTVNGAIVVRKRRPHTAVQVGAISALTLSRNRYATGYLALPLAVWQFACRTHVSEKRIFSRFGFTVHDTTARACLDSLTDSSLAKLRASVAEGIRNGTMYWQLVLDNVQEYCRQRDHRLGRQDVLKVGTAATAILLEDCAPGAFDLQDHIDRVMLQERRSMTIDSLHADIDWVYIQELTALHWVRILVYFIPQLTYLRPIVNTAFNSSRMRKHQLPKDRVTVMQPVGTNAEHSTETQGMMRALLDFLQQMGLDEVAMKGLIFMPRGDGASIAAIWRIKKFLAAHPEHYKAFRGVVPPGPEIWHTRWTKLNSISSNTYGPASATDPSSLSKSATAAGAKRPSNLKKVDFFPTSRSMILFFEARVLDCWRISFAAEDLIEHFADPKVELPDLDLLWATAQKLVLRYASQKAYWQGVDKDLFDSAHPDTKVPLGTPWVAPAAGSRTAEDGGKRRKKKSPMVHIEVEGFNGDRVIANEALFLQEMGWWVIAHHAVPDGEIGRVWEIMKIWIFSFSGSTNHNYANYLLETYCLHRYEASKDFSFAMLNNSLVRPRANSKYMECDWIQEDYNKWLEELVEHKGGDFNDHFYRHTLAPNVMEFLRMKEQMESAFELKPRSKTHGAPHLRNEFQQLLRMYKEDELHRYRPGRTMGHASLNYYARGYEKLDDSGIAKFIEESTAYSDITKDVLSGEEHDDWDVEMQSKAEELMKAQNAMATDSDEEPESEGEPEDEDNAGDETLHGIDYSDDESENSDSEDQDPHEEEGSEEDAEGREENEQRSEAEEDEMDQDVRVVDNAGFESDN</sequence>
<reference evidence="3" key="1">
    <citation type="submission" date="2023-03" db="EMBL/GenBank/DDBJ databases">
        <title>Massive genome expansion in bonnet fungi (Mycena s.s.) driven by repeated elements and novel gene families across ecological guilds.</title>
        <authorList>
            <consortium name="Lawrence Berkeley National Laboratory"/>
            <person name="Harder C.B."/>
            <person name="Miyauchi S."/>
            <person name="Viragh M."/>
            <person name="Kuo A."/>
            <person name="Thoen E."/>
            <person name="Andreopoulos B."/>
            <person name="Lu D."/>
            <person name="Skrede I."/>
            <person name="Drula E."/>
            <person name="Henrissat B."/>
            <person name="Morin E."/>
            <person name="Kohler A."/>
            <person name="Barry K."/>
            <person name="LaButti K."/>
            <person name="Morin E."/>
            <person name="Salamov A."/>
            <person name="Lipzen A."/>
            <person name="Mereny Z."/>
            <person name="Hegedus B."/>
            <person name="Baldrian P."/>
            <person name="Stursova M."/>
            <person name="Weitz H."/>
            <person name="Taylor A."/>
            <person name="Grigoriev I.V."/>
            <person name="Nagy L.G."/>
            <person name="Martin F."/>
            <person name="Kauserud H."/>
        </authorList>
    </citation>
    <scope>NUCLEOTIDE SEQUENCE</scope>
    <source>
        <strain evidence="3">9144</strain>
    </source>
</reference>
<dbReference type="Proteomes" id="UP001219525">
    <property type="component" value="Unassembled WGS sequence"/>
</dbReference>
<dbReference type="EMBL" id="JARJCW010000023">
    <property type="protein sequence ID" value="KAJ7212699.1"/>
    <property type="molecule type" value="Genomic_DNA"/>
</dbReference>
<feature type="compositionally biased region" description="Acidic residues" evidence="1">
    <location>
        <begin position="973"/>
        <end position="1000"/>
    </location>
</feature>
<feature type="domain" description="DUF6589" evidence="2">
    <location>
        <begin position="390"/>
        <end position="849"/>
    </location>
</feature>
<evidence type="ECO:0000313" key="4">
    <source>
        <dbReference type="Proteomes" id="UP001219525"/>
    </source>
</evidence>
<comment type="caution">
    <text evidence="3">The sequence shown here is derived from an EMBL/GenBank/DDBJ whole genome shotgun (WGS) entry which is preliminary data.</text>
</comment>